<keyword evidence="3 7" id="KW-0378">Hydrolase</keyword>
<dbReference type="GO" id="GO:0045493">
    <property type="term" value="P:xylan catabolic process"/>
    <property type="evidence" value="ECO:0007669"/>
    <property type="project" value="UniProtKB-KW"/>
</dbReference>
<dbReference type="InterPro" id="IPR023296">
    <property type="entry name" value="Glyco_hydro_beta-prop_sf"/>
</dbReference>
<evidence type="ECO:0000313" key="8">
    <source>
        <dbReference type="Proteomes" id="UP000199595"/>
    </source>
</evidence>
<dbReference type="Gene3D" id="2.115.10.20">
    <property type="entry name" value="Glycosyl hydrolase domain, family 43"/>
    <property type="match status" value="2"/>
</dbReference>
<evidence type="ECO:0000256" key="5">
    <source>
        <dbReference type="ARBA" id="ARBA00023295"/>
    </source>
</evidence>
<dbReference type="SUPFAM" id="SSF75005">
    <property type="entry name" value="Arabinanase/levansucrase/invertase"/>
    <property type="match status" value="3"/>
</dbReference>
<dbReference type="CDD" id="cd08992">
    <property type="entry name" value="GH117"/>
    <property type="match status" value="1"/>
</dbReference>
<sequence>MNLKSSVISVFSFFVTFIGFAQADFDFKELLPEKFNKENIIEEEDYNVWGTNILKGKDGKYHAIYSRWLKSRGHLGWVTHSEIAHAVSDNLTGPYKFKNLVLPPRGKKYWDGDCTHNPHVLEHNGKYYLYHMGNKGSGFWDKTADSVMPKYTDKEWWINRNNQRVGLAVADDLNGEWQRFDKPLIDVTGDRMMTSTPTISKRTDGKFLLAYKYVEPNEKFKNGKVVHVTSLSNSPMGPFVDTGVPFITHPTASFAIDDHLEWVYNGNYYCIAKDSRGAWSDYPNGSTMLFEGDDLGLKWKPAKNFLVLKAGEIKWTDGTTTKTARTADMPKFYMENGIPKALIIAILPKDSEISYSLVIPLKTPKPSTDVFPYQVTEYSKERKLSAALNRSFNQYPSHVNAENELYSQFKYTKLTGFDYNDGDATITRRDPSKIIKENGKYYVWYTKRDTKTPPVGARNAHLATDKIPSTDWDLAEIWYATSKDGFHWEEQRVAVKRPPYPTPGWRAVATPDVLKFKGKYYIYYQAFTEASGKRGDYCPVSVAFSDSPDGPWTHVNKAVIPTGAKGEWDQFAIQAPTPLVHNGKIYVYYKAAFNRPGTVWSGIGLAIADDPLGPFKKHELNPVQNSGHEICFFPWKEGLASMTIRDGSEHFTIQYAKDWVNFEIMSITEMMPIGPNAYIPDAFLDNKNGRGITWGIGHFINFKGKNSDKWHSELYRFDCDLSLDVDDPEMKHHNNRWNPEDYFRWGLSEKQIERIQEENNKTDSKN</sequence>
<keyword evidence="6" id="KW-0732">Signal</keyword>
<keyword evidence="2" id="KW-0624">Polysaccharide degradation</keyword>
<protein>
    <submittedName>
        <fullName evidence="7">Predicted glycosyl hydrolase, GH43/DUF377 family</fullName>
    </submittedName>
</protein>
<dbReference type="InterPro" id="IPR006710">
    <property type="entry name" value="Glyco_hydro_43"/>
</dbReference>
<evidence type="ECO:0000256" key="2">
    <source>
        <dbReference type="ARBA" id="ARBA00022651"/>
    </source>
</evidence>
<evidence type="ECO:0000313" key="7">
    <source>
        <dbReference type="EMBL" id="SDX89111.1"/>
    </source>
</evidence>
<dbReference type="RefSeq" id="WP_317040142.1">
    <property type="nucleotide sequence ID" value="NZ_FNNJ01000011.1"/>
</dbReference>
<feature type="chain" id="PRO_5011518856" evidence="6">
    <location>
        <begin position="24"/>
        <end position="766"/>
    </location>
</feature>
<dbReference type="GO" id="GO:0004553">
    <property type="term" value="F:hydrolase activity, hydrolyzing O-glycosyl compounds"/>
    <property type="evidence" value="ECO:0007669"/>
    <property type="project" value="InterPro"/>
</dbReference>
<evidence type="ECO:0000256" key="6">
    <source>
        <dbReference type="SAM" id="SignalP"/>
    </source>
</evidence>
<evidence type="ECO:0000256" key="1">
    <source>
        <dbReference type="ARBA" id="ARBA00009865"/>
    </source>
</evidence>
<name>A0A1H3FDP1_9FLAO</name>
<dbReference type="CDD" id="cd08994">
    <property type="entry name" value="GH43_62_32_68_117_130-like"/>
    <property type="match status" value="1"/>
</dbReference>
<dbReference type="PANTHER" id="PTHR43772">
    <property type="entry name" value="ENDO-1,4-BETA-XYLANASE"/>
    <property type="match status" value="1"/>
</dbReference>
<dbReference type="AlphaFoldDB" id="A0A1H3FDP1"/>
<proteinExistence type="inferred from homology"/>
<feature type="signal peptide" evidence="6">
    <location>
        <begin position="1"/>
        <end position="23"/>
    </location>
</feature>
<organism evidence="7 8">
    <name type="scientific">Lutibacter oricola</name>
    <dbReference type="NCBI Taxonomy" id="762486"/>
    <lineage>
        <taxon>Bacteria</taxon>
        <taxon>Pseudomonadati</taxon>
        <taxon>Bacteroidota</taxon>
        <taxon>Flavobacteriia</taxon>
        <taxon>Flavobacteriales</taxon>
        <taxon>Flavobacteriaceae</taxon>
        <taxon>Lutibacter</taxon>
    </lineage>
</organism>
<reference evidence="7 8" key="1">
    <citation type="submission" date="2016-10" db="EMBL/GenBank/DDBJ databases">
        <authorList>
            <person name="de Groot N.N."/>
        </authorList>
    </citation>
    <scope>NUCLEOTIDE SEQUENCE [LARGE SCALE GENOMIC DNA]</scope>
    <source>
        <strain evidence="7 8">DSM 24956</strain>
    </source>
</reference>
<dbReference type="STRING" id="762486.SAMN05444411_11117"/>
<keyword evidence="5" id="KW-0326">Glycosidase</keyword>
<evidence type="ECO:0000256" key="3">
    <source>
        <dbReference type="ARBA" id="ARBA00022801"/>
    </source>
</evidence>
<dbReference type="Proteomes" id="UP000199595">
    <property type="component" value="Unassembled WGS sequence"/>
</dbReference>
<keyword evidence="8" id="KW-1185">Reference proteome</keyword>
<keyword evidence="2" id="KW-0858">Xylan degradation</keyword>
<gene>
    <name evidence="7" type="ORF">SAMN05444411_11117</name>
</gene>
<keyword evidence="4" id="KW-0119">Carbohydrate metabolism</keyword>
<dbReference type="PANTHER" id="PTHR43772:SF2">
    <property type="entry name" value="PUTATIVE (AFU_ORTHOLOGUE AFUA_2G04480)-RELATED"/>
    <property type="match status" value="1"/>
</dbReference>
<dbReference type="EMBL" id="FNNJ01000011">
    <property type="protein sequence ID" value="SDX89111.1"/>
    <property type="molecule type" value="Genomic_DNA"/>
</dbReference>
<dbReference type="Pfam" id="PF04616">
    <property type="entry name" value="Glyco_hydro_43"/>
    <property type="match status" value="1"/>
</dbReference>
<dbReference type="InterPro" id="IPR052176">
    <property type="entry name" value="Glycosyl_Hydrlase_43_Enz"/>
</dbReference>
<evidence type="ECO:0000256" key="4">
    <source>
        <dbReference type="ARBA" id="ARBA00023277"/>
    </source>
</evidence>
<accession>A0A1H3FDP1</accession>
<comment type="similarity">
    <text evidence="1">Belongs to the glycosyl hydrolase 43 family.</text>
</comment>